<dbReference type="InterPro" id="IPR036879">
    <property type="entry name" value="TF_MADSbox_sf"/>
</dbReference>
<reference evidence="8" key="1">
    <citation type="submission" date="2020-03" db="EMBL/GenBank/DDBJ databases">
        <title>A high-quality chromosome-level genome assembly of a woody plant with both climbing and erect habits, Rhamnella rubrinervis.</title>
        <authorList>
            <person name="Lu Z."/>
            <person name="Yang Y."/>
            <person name="Zhu X."/>
            <person name="Sun Y."/>
        </authorList>
    </citation>
    <scope>NUCLEOTIDE SEQUENCE</scope>
    <source>
        <strain evidence="8">BYM</strain>
        <tissue evidence="8">Leaf</tissue>
    </source>
</reference>
<keyword evidence="4" id="KW-0804">Transcription</keyword>
<keyword evidence="9" id="KW-1185">Reference proteome</keyword>
<dbReference type="AlphaFoldDB" id="A0A8K0MIT5"/>
<evidence type="ECO:0000256" key="4">
    <source>
        <dbReference type="ARBA" id="ARBA00023163"/>
    </source>
</evidence>
<dbReference type="Proteomes" id="UP000796880">
    <property type="component" value="Unassembled WGS sequence"/>
</dbReference>
<dbReference type="SUPFAM" id="SSF55455">
    <property type="entry name" value="SRF-like"/>
    <property type="match status" value="1"/>
</dbReference>
<protein>
    <recommendedName>
        <fullName evidence="7">MADS-box domain-containing protein</fullName>
    </recommendedName>
</protein>
<dbReference type="CDD" id="cd00266">
    <property type="entry name" value="MADS_SRF_like"/>
    <property type="match status" value="1"/>
</dbReference>
<feature type="domain" description="MADS-box" evidence="7">
    <location>
        <begin position="1"/>
        <end position="49"/>
    </location>
</feature>
<evidence type="ECO:0000256" key="5">
    <source>
        <dbReference type="ARBA" id="ARBA00023242"/>
    </source>
</evidence>
<evidence type="ECO:0000259" key="7">
    <source>
        <dbReference type="PROSITE" id="PS50066"/>
    </source>
</evidence>
<evidence type="ECO:0000256" key="3">
    <source>
        <dbReference type="ARBA" id="ARBA00023125"/>
    </source>
</evidence>
<evidence type="ECO:0000256" key="1">
    <source>
        <dbReference type="ARBA" id="ARBA00004123"/>
    </source>
</evidence>
<keyword evidence="3" id="KW-0238">DNA-binding</keyword>
<proteinExistence type="predicted"/>
<dbReference type="PROSITE" id="PS50066">
    <property type="entry name" value="MADS_BOX_2"/>
    <property type="match status" value="1"/>
</dbReference>
<accession>A0A8K0MIT5</accession>
<feature type="coiled-coil region" evidence="6">
    <location>
        <begin position="87"/>
        <end position="114"/>
    </location>
</feature>
<dbReference type="InterPro" id="IPR033897">
    <property type="entry name" value="SRF-like_MADS-box"/>
</dbReference>
<dbReference type="PRINTS" id="PR00404">
    <property type="entry name" value="MADSDOMAIN"/>
</dbReference>
<dbReference type="GO" id="GO:0000981">
    <property type="term" value="F:DNA-binding transcription factor activity, RNA polymerase II-specific"/>
    <property type="evidence" value="ECO:0007669"/>
    <property type="project" value="InterPro"/>
</dbReference>
<keyword evidence="6" id="KW-0175">Coiled coil</keyword>
<gene>
    <name evidence="8" type="ORF">FNV43_RR12778</name>
</gene>
<dbReference type="GO" id="GO:0045944">
    <property type="term" value="P:positive regulation of transcription by RNA polymerase II"/>
    <property type="evidence" value="ECO:0007669"/>
    <property type="project" value="InterPro"/>
</dbReference>
<dbReference type="GO" id="GO:0005634">
    <property type="term" value="C:nucleus"/>
    <property type="evidence" value="ECO:0007669"/>
    <property type="project" value="UniProtKB-SubCell"/>
</dbReference>
<dbReference type="GO" id="GO:0046983">
    <property type="term" value="F:protein dimerization activity"/>
    <property type="evidence" value="ECO:0007669"/>
    <property type="project" value="InterPro"/>
</dbReference>
<dbReference type="OrthoDB" id="1692623at2759"/>
<organism evidence="8 9">
    <name type="scientific">Rhamnella rubrinervis</name>
    <dbReference type="NCBI Taxonomy" id="2594499"/>
    <lineage>
        <taxon>Eukaryota</taxon>
        <taxon>Viridiplantae</taxon>
        <taxon>Streptophyta</taxon>
        <taxon>Embryophyta</taxon>
        <taxon>Tracheophyta</taxon>
        <taxon>Spermatophyta</taxon>
        <taxon>Magnoliopsida</taxon>
        <taxon>eudicotyledons</taxon>
        <taxon>Gunneridae</taxon>
        <taxon>Pentapetalae</taxon>
        <taxon>rosids</taxon>
        <taxon>fabids</taxon>
        <taxon>Rosales</taxon>
        <taxon>Rhamnaceae</taxon>
        <taxon>rhamnoid group</taxon>
        <taxon>Rhamneae</taxon>
        <taxon>Rhamnella</taxon>
    </lineage>
</organism>
<dbReference type="Pfam" id="PF00319">
    <property type="entry name" value="SRF-TF"/>
    <property type="match status" value="1"/>
</dbReference>
<keyword evidence="2" id="KW-0805">Transcription regulation</keyword>
<dbReference type="EMBL" id="VOIH02000005">
    <property type="protein sequence ID" value="KAF3447591.1"/>
    <property type="molecule type" value="Genomic_DNA"/>
</dbReference>
<evidence type="ECO:0000256" key="6">
    <source>
        <dbReference type="SAM" id="Coils"/>
    </source>
</evidence>
<comment type="subcellular location">
    <subcellularLocation>
        <location evidence="1">Nucleus</location>
    </subcellularLocation>
</comment>
<sequence length="173" mass="20241">MARKKVKLAFIKNDVSRKATYKKRKKGLMKKLSELSILCGVEICAIVSSPYDIEPDVWPSAVGVRRTLARFQSMPESDQSKNMVNQENYLSKRIQKVEEQLEKLRKENRDKEMREIMYRCLVGEKLVIKNMSSVDLYDFGRFLETNSMEIRNKIYALKKMRIYSSSNNTSKPN</sequence>
<evidence type="ECO:0000313" key="8">
    <source>
        <dbReference type="EMBL" id="KAF3447591.1"/>
    </source>
</evidence>
<evidence type="ECO:0000256" key="2">
    <source>
        <dbReference type="ARBA" id="ARBA00023015"/>
    </source>
</evidence>
<dbReference type="FunFam" id="3.40.1810.10:FF:000018">
    <property type="entry name" value="agamous-like MADS-box protein AGL80"/>
    <property type="match status" value="1"/>
</dbReference>
<dbReference type="Gene3D" id="3.40.1810.10">
    <property type="entry name" value="Transcription factor, MADS-box"/>
    <property type="match status" value="1"/>
</dbReference>
<dbReference type="InterPro" id="IPR002100">
    <property type="entry name" value="TF_MADSbox"/>
</dbReference>
<dbReference type="InterPro" id="IPR050142">
    <property type="entry name" value="MADS-box/MEF2_TF"/>
</dbReference>
<evidence type="ECO:0000313" key="9">
    <source>
        <dbReference type="Proteomes" id="UP000796880"/>
    </source>
</evidence>
<keyword evidence="5" id="KW-0539">Nucleus</keyword>
<dbReference type="PANTHER" id="PTHR48019">
    <property type="entry name" value="SERUM RESPONSE FACTOR HOMOLOG"/>
    <property type="match status" value="1"/>
</dbReference>
<dbReference type="GO" id="GO:0000987">
    <property type="term" value="F:cis-regulatory region sequence-specific DNA binding"/>
    <property type="evidence" value="ECO:0007669"/>
    <property type="project" value="InterPro"/>
</dbReference>
<comment type="caution">
    <text evidence="8">The sequence shown here is derived from an EMBL/GenBank/DDBJ whole genome shotgun (WGS) entry which is preliminary data.</text>
</comment>
<name>A0A8K0MIT5_9ROSA</name>
<dbReference type="SMART" id="SM00432">
    <property type="entry name" value="MADS"/>
    <property type="match status" value="1"/>
</dbReference>